<dbReference type="AlphaFoldDB" id="A0AAN7Z346"/>
<protein>
    <submittedName>
        <fullName evidence="1">Uncharacterized protein</fullName>
    </submittedName>
</protein>
<sequence>MSSDVTASLLVLGVAMAEKSGLSEIAVCLNSFRAAAVSGSSAAILSGVGLRLGGVAIEVVKWQGVWSRGL</sequence>
<proteinExistence type="predicted"/>
<dbReference type="EMBL" id="JAWHQM010000007">
    <property type="protein sequence ID" value="KAK5628037.1"/>
    <property type="molecule type" value="Genomic_DNA"/>
</dbReference>
<keyword evidence="2" id="KW-1185">Reference proteome</keyword>
<evidence type="ECO:0000313" key="1">
    <source>
        <dbReference type="EMBL" id="KAK5628037.1"/>
    </source>
</evidence>
<comment type="caution">
    <text evidence="1">The sequence shown here is derived from an EMBL/GenBank/DDBJ whole genome shotgun (WGS) entry which is preliminary data.</text>
</comment>
<evidence type="ECO:0000313" key="2">
    <source>
        <dbReference type="Proteomes" id="UP001305414"/>
    </source>
</evidence>
<name>A0AAN7Z346_9PEZI</name>
<organism evidence="1 2">
    <name type="scientific">Xylaria bambusicola</name>
    <dbReference type="NCBI Taxonomy" id="326684"/>
    <lineage>
        <taxon>Eukaryota</taxon>
        <taxon>Fungi</taxon>
        <taxon>Dikarya</taxon>
        <taxon>Ascomycota</taxon>
        <taxon>Pezizomycotina</taxon>
        <taxon>Sordariomycetes</taxon>
        <taxon>Xylariomycetidae</taxon>
        <taxon>Xylariales</taxon>
        <taxon>Xylariaceae</taxon>
        <taxon>Xylaria</taxon>
    </lineage>
</organism>
<dbReference type="Proteomes" id="UP001305414">
    <property type="component" value="Unassembled WGS sequence"/>
</dbReference>
<reference evidence="1 2" key="1">
    <citation type="submission" date="2023-10" db="EMBL/GenBank/DDBJ databases">
        <title>Draft genome sequence of Xylaria bambusicola isolate GMP-LS, the root and basal stem rot pathogen of sugarcane in Indonesia.</title>
        <authorList>
            <person name="Selvaraj P."/>
            <person name="Muralishankar V."/>
            <person name="Muruganantham S."/>
            <person name="Sp S."/>
            <person name="Haryani S."/>
            <person name="Lau K.J.X."/>
            <person name="Naqvi N.I."/>
        </authorList>
    </citation>
    <scope>NUCLEOTIDE SEQUENCE [LARGE SCALE GENOMIC DNA]</scope>
    <source>
        <strain evidence="1">GMP-LS</strain>
    </source>
</reference>
<accession>A0AAN7Z346</accession>
<gene>
    <name evidence="1" type="ORF">RRF57_003751</name>
</gene>